<accession>A0ABT4CBM5</accession>
<dbReference type="SUPFAM" id="SSF53686">
    <property type="entry name" value="Tryptophan synthase beta subunit-like PLP-dependent enzymes"/>
    <property type="match status" value="1"/>
</dbReference>
<gene>
    <name evidence="1" type="ORF">NYO98_08750</name>
</gene>
<name>A0ABT4CBM5_9ACTN</name>
<sequence length="45" mass="4640">MPSETGAATAYAALLSGRYVPEEDERVAVVVCGANTDPATLDRGD</sequence>
<organism evidence="1 2">
    <name type="scientific">Nocardioides pini</name>
    <dbReference type="NCBI Taxonomy" id="2975053"/>
    <lineage>
        <taxon>Bacteria</taxon>
        <taxon>Bacillati</taxon>
        <taxon>Actinomycetota</taxon>
        <taxon>Actinomycetes</taxon>
        <taxon>Propionibacteriales</taxon>
        <taxon>Nocardioidaceae</taxon>
        <taxon>Nocardioides</taxon>
    </lineage>
</organism>
<keyword evidence="2" id="KW-1185">Reference proteome</keyword>
<dbReference type="Proteomes" id="UP001074726">
    <property type="component" value="Unassembled WGS sequence"/>
</dbReference>
<protein>
    <recommendedName>
        <fullName evidence="3">Threonine dehydratase</fullName>
    </recommendedName>
</protein>
<evidence type="ECO:0000313" key="1">
    <source>
        <dbReference type="EMBL" id="MCY4726365.1"/>
    </source>
</evidence>
<evidence type="ECO:0000313" key="2">
    <source>
        <dbReference type="Proteomes" id="UP001074726"/>
    </source>
</evidence>
<proteinExistence type="predicted"/>
<reference evidence="1" key="1">
    <citation type="submission" date="2022-08" db="EMBL/GenBank/DDBJ databases">
        <title>Genome sequencing of Nocardioides sp. STR2.</title>
        <authorList>
            <person name="So Y."/>
        </authorList>
    </citation>
    <scope>NUCLEOTIDE SEQUENCE</scope>
    <source>
        <strain evidence="1">STR2</strain>
    </source>
</reference>
<comment type="caution">
    <text evidence="1">The sequence shown here is derived from an EMBL/GenBank/DDBJ whole genome shotgun (WGS) entry which is preliminary data.</text>
</comment>
<evidence type="ECO:0008006" key="3">
    <source>
        <dbReference type="Google" id="ProtNLM"/>
    </source>
</evidence>
<dbReference type="RefSeq" id="WP_268111445.1">
    <property type="nucleotide sequence ID" value="NZ_JAPPUX010000002.1"/>
</dbReference>
<dbReference type="InterPro" id="IPR036052">
    <property type="entry name" value="TrpB-like_PALP_sf"/>
</dbReference>
<dbReference type="EMBL" id="JAPPUX010000002">
    <property type="protein sequence ID" value="MCY4726365.1"/>
    <property type="molecule type" value="Genomic_DNA"/>
</dbReference>
<dbReference type="Gene3D" id="3.40.50.1100">
    <property type="match status" value="1"/>
</dbReference>